<dbReference type="AlphaFoldDB" id="B3RS16"/>
<dbReference type="SUPFAM" id="SSF56815">
    <property type="entry name" value="Sec1/munc18-like (SM) proteins"/>
    <property type="match status" value="1"/>
</dbReference>
<comment type="similarity">
    <text evidence="1">Belongs to the STXBP/unc-18/SEC1 family.</text>
</comment>
<dbReference type="GeneID" id="6752179"/>
<dbReference type="GO" id="GO:0033263">
    <property type="term" value="C:CORVET complex"/>
    <property type="evidence" value="ECO:0000318"/>
    <property type="project" value="GO_Central"/>
</dbReference>
<evidence type="ECO:0000256" key="1">
    <source>
        <dbReference type="ARBA" id="ARBA00009884"/>
    </source>
</evidence>
<dbReference type="OMA" id="HLMEMNA"/>
<keyword evidence="3" id="KW-1185">Reference proteome</keyword>
<reference evidence="2 3" key="1">
    <citation type="journal article" date="2008" name="Nature">
        <title>The Trichoplax genome and the nature of placozoans.</title>
        <authorList>
            <person name="Srivastava M."/>
            <person name="Begovic E."/>
            <person name="Chapman J."/>
            <person name="Putnam N.H."/>
            <person name="Hellsten U."/>
            <person name="Kawashima T."/>
            <person name="Kuo A."/>
            <person name="Mitros T."/>
            <person name="Salamov A."/>
            <person name="Carpenter M.L."/>
            <person name="Signorovitch A.Y."/>
            <person name="Moreno M.A."/>
            <person name="Kamm K."/>
            <person name="Grimwood J."/>
            <person name="Schmutz J."/>
            <person name="Shapiro H."/>
            <person name="Grigoriev I.V."/>
            <person name="Buss L.W."/>
            <person name="Schierwater B."/>
            <person name="Dellaporta S.L."/>
            <person name="Rokhsar D.S."/>
        </authorList>
    </citation>
    <scope>NUCLEOTIDE SEQUENCE [LARGE SCALE GENOMIC DNA]</scope>
    <source>
        <strain evidence="2 3">Grell-BS-1999</strain>
    </source>
</reference>
<dbReference type="InParanoid" id="B3RS16"/>
<dbReference type="InterPro" id="IPR027482">
    <property type="entry name" value="Sec1-like_dom2"/>
</dbReference>
<dbReference type="CTD" id="6752179"/>
<sequence>MTLPDLSVLKKLAEARLISLLETESGDKDVIIDSRIIRLFDFVANFQTLKRHGVNKVYRLEPSMINIVTENLIYVTRPNITNLKMISERISCDKRNGTRKSYKIIFTPCKFYACEVYLEQEGIYGDVTIEVLDLELIPMDKDLLSFEVPAIFPSYFAHRDRSWIKSIAQSLVSSQSLFGEFNRVYTIGDYSKKIWNLAEVLAKNVDSDPNVMADVSATKLDTLIMIDRGKYRIDIFANIRDSHITTVFGIIRERAKEIQSGYDKRHDYKSVSGLKDFVRNEFKDLQSQHKSLTGHMLAGTNEKECLDFIETCIIDKDITSALRLMCLYSVTHDGLPSAQYHSLWLQFLQKVKCSISVSEATRCQLSHGYDKLVSTQYVLKKSGLFTEQTTIPKTPTEVDLSKPKSMAYIHGGQYAPMSCKLIEHVLTFPNSFRDDDDIGKILNCDCSCIINASTISANRQTPIVMVYFIGGCTYSEIAALRFLGKQLNTEFLIATTSVTNSERHREIVKDMPCTLCAYDRIQ</sequence>
<dbReference type="HOGENOM" id="CLU_016678_3_0_1"/>
<evidence type="ECO:0000313" key="3">
    <source>
        <dbReference type="Proteomes" id="UP000009022"/>
    </source>
</evidence>
<dbReference type="GO" id="GO:0016192">
    <property type="term" value="P:vesicle-mediated transport"/>
    <property type="evidence" value="ECO:0000318"/>
    <property type="project" value="GO_Central"/>
</dbReference>
<dbReference type="FunCoup" id="B3RS16">
    <property type="interactions" value="1719"/>
</dbReference>
<dbReference type="KEGG" id="tad:TRIADDRAFT_54442"/>
<protein>
    <recommendedName>
        <fullName evidence="4">Vacuolar protein sorting-associated protein 33B</fullName>
    </recommendedName>
</protein>
<gene>
    <name evidence="2" type="ORF">TRIADDRAFT_54442</name>
</gene>
<name>B3RS16_TRIAD</name>
<dbReference type="Proteomes" id="UP000009022">
    <property type="component" value="Unassembled WGS sequence"/>
</dbReference>
<dbReference type="RefSeq" id="XP_002110966.1">
    <property type="nucleotide sequence ID" value="XM_002110930.1"/>
</dbReference>
<dbReference type="STRING" id="10228.B3RS16"/>
<evidence type="ECO:0000313" key="2">
    <source>
        <dbReference type="EMBL" id="EDV26970.1"/>
    </source>
</evidence>
<dbReference type="InterPro" id="IPR036045">
    <property type="entry name" value="Sec1-like_sf"/>
</dbReference>
<dbReference type="InterPro" id="IPR043154">
    <property type="entry name" value="Sec-1-like_dom1"/>
</dbReference>
<dbReference type="InterPro" id="IPR001619">
    <property type="entry name" value="Sec1-like"/>
</dbReference>
<proteinExistence type="inferred from homology"/>
<organism evidence="2 3">
    <name type="scientific">Trichoplax adhaerens</name>
    <name type="common">Trichoplax reptans</name>
    <dbReference type="NCBI Taxonomy" id="10228"/>
    <lineage>
        <taxon>Eukaryota</taxon>
        <taxon>Metazoa</taxon>
        <taxon>Placozoa</taxon>
        <taxon>Uniplacotomia</taxon>
        <taxon>Trichoplacea</taxon>
        <taxon>Trichoplacidae</taxon>
        <taxon>Trichoplax</taxon>
    </lineage>
</organism>
<dbReference type="Pfam" id="PF00995">
    <property type="entry name" value="Sec1"/>
    <property type="match status" value="3"/>
</dbReference>
<dbReference type="GO" id="GO:0005764">
    <property type="term" value="C:lysosome"/>
    <property type="evidence" value="ECO:0000318"/>
    <property type="project" value="GO_Central"/>
</dbReference>
<dbReference type="Gene3D" id="3.40.50.2060">
    <property type="match status" value="1"/>
</dbReference>
<dbReference type="InterPro" id="IPR043155">
    <property type="entry name" value="VPS33_dom3b"/>
</dbReference>
<evidence type="ECO:0008006" key="4">
    <source>
        <dbReference type="Google" id="ProtNLM"/>
    </source>
</evidence>
<dbReference type="Gene3D" id="3.40.50.1910">
    <property type="match status" value="2"/>
</dbReference>
<dbReference type="Gene3D" id="1.25.40.850">
    <property type="match status" value="1"/>
</dbReference>
<dbReference type="GO" id="GO:0006886">
    <property type="term" value="P:intracellular protein transport"/>
    <property type="evidence" value="ECO:0000318"/>
    <property type="project" value="GO_Central"/>
</dbReference>
<dbReference type="PANTHER" id="PTHR11679">
    <property type="entry name" value="VESICLE PROTEIN SORTING-ASSOCIATED"/>
    <property type="match status" value="1"/>
</dbReference>
<dbReference type="OrthoDB" id="10262528at2759"/>
<dbReference type="PhylomeDB" id="B3RS16"/>
<dbReference type="EMBL" id="DS985243">
    <property type="protein sequence ID" value="EDV26970.1"/>
    <property type="molecule type" value="Genomic_DNA"/>
</dbReference>
<dbReference type="eggNOG" id="KOG1302">
    <property type="taxonomic scope" value="Eukaryota"/>
</dbReference>
<accession>B3RS16</accession>